<accession>A0A8H5BVG9</accession>
<feature type="transmembrane region" description="Helical" evidence="1">
    <location>
        <begin position="44"/>
        <end position="64"/>
    </location>
</feature>
<feature type="transmembrane region" description="Helical" evidence="1">
    <location>
        <begin position="93"/>
        <end position="118"/>
    </location>
</feature>
<sequence length="183" mass="19894">MDNLIAGLQSRQPVAPLFNLTAASLVFSTITFIISMLHLGTDSIWVIPVVFGLTVLYHTTILVFEYRRSLETVIIINPQERPISSTSSTITSLLCASCLVAMWLGAAGLTAVIAVFVGKDLQLGSEVGETVNGKGKNGVLGLTIAQLVLCVLEALLMLGIVSRSAYERKFGGPENWKRYNFRY</sequence>
<dbReference type="EMBL" id="JAACJM010000345">
    <property type="protein sequence ID" value="KAF5329122.1"/>
    <property type="molecule type" value="Genomic_DNA"/>
</dbReference>
<evidence type="ECO:0000256" key="1">
    <source>
        <dbReference type="SAM" id="Phobius"/>
    </source>
</evidence>
<keyword evidence="3" id="KW-1185">Reference proteome</keyword>
<keyword evidence="1" id="KW-0472">Membrane</keyword>
<feature type="transmembrane region" description="Helical" evidence="1">
    <location>
        <begin position="17"/>
        <end position="38"/>
    </location>
</feature>
<organism evidence="2 3">
    <name type="scientific">Tetrapyrgos nigripes</name>
    <dbReference type="NCBI Taxonomy" id="182062"/>
    <lineage>
        <taxon>Eukaryota</taxon>
        <taxon>Fungi</taxon>
        <taxon>Dikarya</taxon>
        <taxon>Basidiomycota</taxon>
        <taxon>Agaricomycotina</taxon>
        <taxon>Agaricomycetes</taxon>
        <taxon>Agaricomycetidae</taxon>
        <taxon>Agaricales</taxon>
        <taxon>Marasmiineae</taxon>
        <taxon>Marasmiaceae</taxon>
        <taxon>Tetrapyrgos</taxon>
    </lineage>
</organism>
<dbReference type="Proteomes" id="UP000559256">
    <property type="component" value="Unassembled WGS sequence"/>
</dbReference>
<gene>
    <name evidence="2" type="ORF">D9758_017146</name>
</gene>
<proteinExistence type="predicted"/>
<dbReference type="OrthoDB" id="2938862at2759"/>
<keyword evidence="1" id="KW-0812">Transmembrane</keyword>
<comment type="caution">
    <text evidence="2">The sequence shown here is derived from an EMBL/GenBank/DDBJ whole genome shotgun (WGS) entry which is preliminary data.</text>
</comment>
<feature type="transmembrane region" description="Helical" evidence="1">
    <location>
        <begin position="138"/>
        <end position="161"/>
    </location>
</feature>
<evidence type="ECO:0000313" key="3">
    <source>
        <dbReference type="Proteomes" id="UP000559256"/>
    </source>
</evidence>
<name>A0A8H5BVG9_9AGAR</name>
<keyword evidence="1" id="KW-1133">Transmembrane helix</keyword>
<dbReference type="AlphaFoldDB" id="A0A8H5BVG9"/>
<protein>
    <submittedName>
        <fullName evidence="2">Uncharacterized protein</fullName>
    </submittedName>
</protein>
<reference evidence="2 3" key="1">
    <citation type="journal article" date="2020" name="ISME J.">
        <title>Uncovering the hidden diversity of litter-decomposition mechanisms in mushroom-forming fungi.</title>
        <authorList>
            <person name="Floudas D."/>
            <person name="Bentzer J."/>
            <person name="Ahren D."/>
            <person name="Johansson T."/>
            <person name="Persson P."/>
            <person name="Tunlid A."/>
        </authorList>
    </citation>
    <scope>NUCLEOTIDE SEQUENCE [LARGE SCALE GENOMIC DNA]</scope>
    <source>
        <strain evidence="2 3">CBS 291.85</strain>
    </source>
</reference>
<evidence type="ECO:0000313" key="2">
    <source>
        <dbReference type="EMBL" id="KAF5329122.1"/>
    </source>
</evidence>